<proteinExistence type="inferred from homology"/>
<dbReference type="InterPro" id="IPR015946">
    <property type="entry name" value="KH_dom-like_a/b"/>
</dbReference>
<evidence type="ECO:0000256" key="3">
    <source>
        <dbReference type="ARBA" id="ARBA00022884"/>
    </source>
</evidence>
<evidence type="ECO:0000256" key="2">
    <source>
        <dbReference type="ARBA" id="ARBA00022730"/>
    </source>
</evidence>
<dbReference type="HAMAP" id="MF_01309_B">
    <property type="entry name" value="Ribosomal_uS3_B"/>
    <property type="match status" value="1"/>
</dbReference>
<sequence>MGQKVHPYGFRLGIVTDWKSRWYSDKDYATNVAEDYRIRSYLRGELKRGAISRIDIERIGDKKVQIDIHTGRPGVVIGRGGAEAERLRSGLEDLSGRRVKFNVVEVHNAELDATLLARSVADQLEGRVSFRRALKRTVATALKAGAEGVRVQASGRLGGADMGRREWYLEGRVPLHTLRADIDFGQATASTTVGAIGVKVWVYKGDVMARSTSAGKAAAEARLAAGGRADRKRRKSVKSRAEAAAGQSDKRIIEAGGGKRVIEAGGGKRPGGKRLIEAGGGKKVTAADASAELAEDREAVAAPATDAVAPSAVGHQPSAEEVVGEAAATEAVVEEAAAEAVAETVSAEAVAEVAVKVAEEAESAAEETVEVAKEAAEEAADASEGAKNANDSGEEA</sequence>
<dbReference type="GO" id="GO:0019843">
    <property type="term" value="F:rRNA binding"/>
    <property type="evidence" value="ECO:0007669"/>
    <property type="project" value="UniProtKB-KW"/>
</dbReference>
<dbReference type="CDD" id="cd02412">
    <property type="entry name" value="KH-II_30S_S3"/>
    <property type="match status" value="1"/>
</dbReference>
<dbReference type="InterPro" id="IPR004044">
    <property type="entry name" value="KH_dom_type_2"/>
</dbReference>
<dbReference type="Pfam" id="PF07650">
    <property type="entry name" value="KH_2"/>
    <property type="match status" value="1"/>
</dbReference>
<dbReference type="InterPro" id="IPR005704">
    <property type="entry name" value="Ribosomal_uS3_bac-typ"/>
</dbReference>
<gene>
    <name evidence="8" type="ORF">MNBD_ACTINO01-2112</name>
</gene>
<dbReference type="GO" id="GO:0022627">
    <property type="term" value="C:cytosolic small ribosomal subunit"/>
    <property type="evidence" value="ECO:0007669"/>
    <property type="project" value="TreeGrafter"/>
</dbReference>
<dbReference type="InterPro" id="IPR036419">
    <property type="entry name" value="Ribosomal_S3_C_sf"/>
</dbReference>
<dbReference type="PROSITE" id="PS50823">
    <property type="entry name" value="KH_TYPE_2"/>
    <property type="match status" value="1"/>
</dbReference>
<dbReference type="PANTHER" id="PTHR11760">
    <property type="entry name" value="30S/40S RIBOSOMAL PROTEIN S3"/>
    <property type="match status" value="1"/>
</dbReference>
<dbReference type="NCBIfam" id="TIGR01009">
    <property type="entry name" value="rpsC_bact"/>
    <property type="match status" value="1"/>
</dbReference>
<dbReference type="InterPro" id="IPR009019">
    <property type="entry name" value="KH_sf_prok-type"/>
</dbReference>
<evidence type="ECO:0000256" key="4">
    <source>
        <dbReference type="ARBA" id="ARBA00022980"/>
    </source>
</evidence>
<evidence type="ECO:0000256" key="6">
    <source>
        <dbReference type="SAM" id="MobiDB-lite"/>
    </source>
</evidence>
<dbReference type="AlphaFoldDB" id="A0A3B0SJQ0"/>
<reference evidence="8" key="1">
    <citation type="submission" date="2018-06" db="EMBL/GenBank/DDBJ databases">
        <authorList>
            <person name="Zhirakovskaya E."/>
        </authorList>
    </citation>
    <scope>NUCLEOTIDE SEQUENCE</scope>
</reference>
<protein>
    <submittedName>
        <fullName evidence="8">SSU ribosomal protein S3p (S3e)</fullName>
    </submittedName>
</protein>
<dbReference type="GO" id="GO:0006412">
    <property type="term" value="P:translation"/>
    <property type="evidence" value="ECO:0007669"/>
    <property type="project" value="InterPro"/>
</dbReference>
<evidence type="ECO:0000313" key="8">
    <source>
        <dbReference type="EMBL" id="VAW06035.1"/>
    </source>
</evidence>
<dbReference type="Gene3D" id="3.30.1140.32">
    <property type="entry name" value="Ribosomal protein S3, C-terminal domain"/>
    <property type="match status" value="1"/>
</dbReference>
<dbReference type="InterPro" id="IPR057258">
    <property type="entry name" value="Ribosomal_uS3"/>
</dbReference>
<feature type="region of interest" description="Disordered" evidence="6">
    <location>
        <begin position="225"/>
        <end position="249"/>
    </location>
</feature>
<keyword evidence="4 8" id="KW-0689">Ribosomal protein</keyword>
<dbReference type="SUPFAM" id="SSF54821">
    <property type="entry name" value="Ribosomal protein S3 C-terminal domain"/>
    <property type="match status" value="1"/>
</dbReference>
<dbReference type="SUPFAM" id="SSF54814">
    <property type="entry name" value="Prokaryotic type KH domain (KH-domain type II)"/>
    <property type="match status" value="1"/>
</dbReference>
<dbReference type="InterPro" id="IPR001351">
    <property type="entry name" value="Ribosomal_uS3_C"/>
</dbReference>
<evidence type="ECO:0000259" key="7">
    <source>
        <dbReference type="PROSITE" id="PS50823"/>
    </source>
</evidence>
<dbReference type="GO" id="GO:0003735">
    <property type="term" value="F:structural constituent of ribosome"/>
    <property type="evidence" value="ECO:0007669"/>
    <property type="project" value="InterPro"/>
</dbReference>
<dbReference type="SMART" id="SM00322">
    <property type="entry name" value="KH"/>
    <property type="match status" value="1"/>
</dbReference>
<dbReference type="InterPro" id="IPR004087">
    <property type="entry name" value="KH_dom"/>
</dbReference>
<organism evidence="8">
    <name type="scientific">hydrothermal vent metagenome</name>
    <dbReference type="NCBI Taxonomy" id="652676"/>
    <lineage>
        <taxon>unclassified sequences</taxon>
        <taxon>metagenomes</taxon>
        <taxon>ecological metagenomes</taxon>
    </lineage>
</organism>
<name>A0A3B0SJQ0_9ZZZZ</name>
<evidence type="ECO:0000256" key="5">
    <source>
        <dbReference type="ARBA" id="ARBA00023274"/>
    </source>
</evidence>
<dbReference type="FunFam" id="3.30.300.20:FF:000001">
    <property type="entry name" value="30S ribosomal protein S3"/>
    <property type="match status" value="1"/>
</dbReference>
<dbReference type="EMBL" id="UOEI01000449">
    <property type="protein sequence ID" value="VAW06035.1"/>
    <property type="molecule type" value="Genomic_DNA"/>
</dbReference>
<feature type="region of interest" description="Disordered" evidence="6">
    <location>
        <begin position="365"/>
        <end position="396"/>
    </location>
</feature>
<comment type="similarity">
    <text evidence="1">Belongs to the universal ribosomal protein uS3 family.</text>
</comment>
<feature type="domain" description="KH type-2" evidence="7">
    <location>
        <begin position="38"/>
        <end position="107"/>
    </location>
</feature>
<evidence type="ECO:0000256" key="1">
    <source>
        <dbReference type="ARBA" id="ARBA00010761"/>
    </source>
</evidence>
<keyword evidence="2" id="KW-0699">rRNA-binding</keyword>
<accession>A0A3B0SJQ0</accession>
<keyword evidence="5" id="KW-0687">Ribonucleoprotein</keyword>
<dbReference type="Gene3D" id="3.30.300.20">
    <property type="match status" value="1"/>
</dbReference>
<keyword evidence="3" id="KW-0694">RNA-binding</keyword>
<dbReference type="PANTHER" id="PTHR11760:SF19">
    <property type="entry name" value="SMALL RIBOSOMAL SUBUNIT PROTEIN US3C"/>
    <property type="match status" value="1"/>
</dbReference>
<dbReference type="PROSITE" id="PS00548">
    <property type="entry name" value="RIBOSOMAL_S3"/>
    <property type="match status" value="1"/>
</dbReference>
<dbReference type="InterPro" id="IPR018280">
    <property type="entry name" value="Ribosomal_uS3_CS"/>
</dbReference>
<dbReference type="Pfam" id="PF00189">
    <property type="entry name" value="Ribosomal_S3_C"/>
    <property type="match status" value="1"/>
</dbReference>